<evidence type="ECO:0000313" key="1">
    <source>
        <dbReference type="EMBL" id="MPD03614.1"/>
    </source>
</evidence>
<accession>A0A5B7KAD1</accession>
<dbReference type="EMBL" id="VSRR010136960">
    <property type="protein sequence ID" value="MPD03614.1"/>
    <property type="molecule type" value="Genomic_DNA"/>
</dbReference>
<keyword evidence="2" id="KW-1185">Reference proteome</keyword>
<protein>
    <submittedName>
        <fullName evidence="1">Uncharacterized protein</fullName>
    </submittedName>
</protein>
<dbReference type="AlphaFoldDB" id="A0A5B7KAD1"/>
<evidence type="ECO:0000313" key="2">
    <source>
        <dbReference type="Proteomes" id="UP000324222"/>
    </source>
</evidence>
<organism evidence="1 2">
    <name type="scientific">Portunus trituberculatus</name>
    <name type="common">Swimming crab</name>
    <name type="synonym">Neptunus trituberculatus</name>
    <dbReference type="NCBI Taxonomy" id="210409"/>
    <lineage>
        <taxon>Eukaryota</taxon>
        <taxon>Metazoa</taxon>
        <taxon>Ecdysozoa</taxon>
        <taxon>Arthropoda</taxon>
        <taxon>Crustacea</taxon>
        <taxon>Multicrustacea</taxon>
        <taxon>Malacostraca</taxon>
        <taxon>Eumalacostraca</taxon>
        <taxon>Eucarida</taxon>
        <taxon>Decapoda</taxon>
        <taxon>Pleocyemata</taxon>
        <taxon>Brachyura</taxon>
        <taxon>Eubrachyura</taxon>
        <taxon>Portunoidea</taxon>
        <taxon>Portunidae</taxon>
        <taxon>Portuninae</taxon>
        <taxon>Portunus</taxon>
    </lineage>
</organism>
<sequence>MECSWKYSYCTPHLTVNEQRCAALCKRKVSVEEASHRCIMTSHDSPVFGENKSPPVYQFKLYLHSYIFHKTHSEATQPVCVLYHIH</sequence>
<dbReference type="Proteomes" id="UP000324222">
    <property type="component" value="Unassembled WGS sequence"/>
</dbReference>
<proteinExistence type="predicted"/>
<comment type="caution">
    <text evidence="1">The sequence shown here is derived from an EMBL/GenBank/DDBJ whole genome shotgun (WGS) entry which is preliminary data.</text>
</comment>
<gene>
    <name evidence="1" type="ORF">E2C01_099256</name>
</gene>
<name>A0A5B7KAD1_PORTR</name>
<reference evidence="1 2" key="1">
    <citation type="submission" date="2019-05" db="EMBL/GenBank/DDBJ databases">
        <title>Another draft genome of Portunus trituberculatus and its Hox gene families provides insights of decapod evolution.</title>
        <authorList>
            <person name="Jeong J.-H."/>
            <person name="Song I."/>
            <person name="Kim S."/>
            <person name="Choi T."/>
            <person name="Kim D."/>
            <person name="Ryu S."/>
            <person name="Kim W."/>
        </authorList>
    </citation>
    <scope>NUCLEOTIDE SEQUENCE [LARGE SCALE GENOMIC DNA]</scope>
    <source>
        <tissue evidence="1">Muscle</tissue>
    </source>
</reference>